<dbReference type="Gene3D" id="2.60.200.20">
    <property type="match status" value="1"/>
</dbReference>
<comment type="caution">
    <text evidence="3">The sequence shown here is derived from an EMBL/GenBank/DDBJ whole genome shotgun (WGS) entry which is preliminary data.</text>
</comment>
<dbReference type="EMBL" id="JAKCXM010000121">
    <property type="protein sequence ID" value="KAJ0401696.1"/>
    <property type="molecule type" value="Genomic_DNA"/>
</dbReference>
<keyword evidence="4" id="KW-1185">Reference proteome</keyword>
<dbReference type="CDD" id="cd00060">
    <property type="entry name" value="FHA"/>
    <property type="match status" value="1"/>
</dbReference>
<feature type="region of interest" description="Disordered" evidence="1">
    <location>
        <begin position="524"/>
        <end position="571"/>
    </location>
</feature>
<evidence type="ECO:0000313" key="3">
    <source>
        <dbReference type="EMBL" id="KAJ0401696.1"/>
    </source>
</evidence>
<feature type="compositionally biased region" description="Low complexity" evidence="1">
    <location>
        <begin position="644"/>
        <end position="653"/>
    </location>
</feature>
<dbReference type="InterPro" id="IPR000253">
    <property type="entry name" value="FHA_dom"/>
</dbReference>
<evidence type="ECO:0000256" key="1">
    <source>
        <dbReference type="SAM" id="MobiDB-lite"/>
    </source>
</evidence>
<organism evidence="3 4">
    <name type="scientific">Pythium insidiosum</name>
    <name type="common">Pythiosis disease agent</name>
    <dbReference type="NCBI Taxonomy" id="114742"/>
    <lineage>
        <taxon>Eukaryota</taxon>
        <taxon>Sar</taxon>
        <taxon>Stramenopiles</taxon>
        <taxon>Oomycota</taxon>
        <taxon>Peronosporomycetes</taxon>
        <taxon>Pythiales</taxon>
        <taxon>Pythiaceae</taxon>
        <taxon>Pythium</taxon>
    </lineage>
</organism>
<feature type="compositionally biased region" description="Basic residues" evidence="1">
    <location>
        <begin position="633"/>
        <end position="643"/>
    </location>
</feature>
<evidence type="ECO:0000313" key="4">
    <source>
        <dbReference type="Proteomes" id="UP001209570"/>
    </source>
</evidence>
<accession>A0AAD5MBI1</accession>
<dbReference type="Proteomes" id="UP001209570">
    <property type="component" value="Unassembled WGS sequence"/>
</dbReference>
<evidence type="ECO:0000259" key="2">
    <source>
        <dbReference type="PROSITE" id="PS50006"/>
    </source>
</evidence>
<reference evidence="3" key="1">
    <citation type="submission" date="2021-12" db="EMBL/GenBank/DDBJ databases">
        <title>Prjna785345.</title>
        <authorList>
            <person name="Rujirawat T."/>
            <person name="Krajaejun T."/>
        </authorList>
    </citation>
    <scope>NUCLEOTIDE SEQUENCE</scope>
    <source>
        <strain evidence="3">Pi057C3</strain>
    </source>
</reference>
<dbReference type="InterPro" id="IPR008984">
    <property type="entry name" value="SMAD_FHA_dom_sf"/>
</dbReference>
<feature type="region of interest" description="Disordered" evidence="1">
    <location>
        <begin position="164"/>
        <end position="183"/>
    </location>
</feature>
<feature type="compositionally biased region" description="Basic and acidic residues" evidence="1">
    <location>
        <begin position="551"/>
        <end position="561"/>
    </location>
</feature>
<feature type="compositionally biased region" description="Low complexity" evidence="1">
    <location>
        <begin position="293"/>
        <end position="316"/>
    </location>
</feature>
<name>A0AAD5MBI1_PYTIN</name>
<sequence length="813" mass="85899">MRVAPPTQTTRSDLRDASEPTAMSFSTAIVLQVTNCLTQHSTTTAALRATAQGIAVGRGSPAVFQCHADPAVALLHGTFECTARHRVWVFVDHSDSGTTLNGSQRVHQRAVVVHDGDVLTLGNTEIKVTIVPGAKEKPASPPPREAHAASPPMSIVTSADAARRPTPQTAPEYINSPIPGGAWRKKRHSMTAMTMRTQAPIALAPSTSSSQSFARSTLKTLVPSAPATPPPARGADAPRPASHIVAASPQPTAMRPSSAYFHVKWKEEVEEIPRETTKPPVPPAATLARHHSASSVSSTSPTSPSSSSSARSTPVHAPLDGGMSRSPPPLEYSSSPVTTSSLMERFQRHERPASSAASPGVSASVASSTPRHRETDGAAPLSARPQLDGVAAPAKSRRDDLRIQVSKRMAVFASSKATGQDALAHGTGPGQAPLSSAARAMSIPIPAASAAAPAEAGATTVGGPKTAAATARRALDFTPPTSPVAHQDILRQKQSLLNILKHKYKEEQLLKQQQEEWMRNQLQTLPGNSTGSAPSMSPINLKGGKKSLRGATEDASHRDSSTDDDDDGMRMPERAPALLRTVSLGHPTLRQHQPSPRLTAAVLASRARKGSGDGRARTFSTDSTLSADAGHTPTKRSSGRRPPRSSQSPSPSRADGARRSHRASHDSSVSSSVSTEPTNYRRVTRSLSFSSSRAASSGDWSEFVGYDEDTDELTSFTSPFFGGGPASAERADERKRPTAFASISESPSPRRRPLTGRSLTSPGGRLLRQRHAPELDDVVAGVSGLLSPSVRHHLAGRPFFRRDLDIDVSHGLS</sequence>
<dbReference type="Pfam" id="PF00498">
    <property type="entry name" value="FHA"/>
    <property type="match status" value="1"/>
</dbReference>
<feature type="region of interest" description="Disordered" evidence="1">
    <location>
        <begin position="203"/>
        <end position="239"/>
    </location>
</feature>
<dbReference type="PROSITE" id="PS50006">
    <property type="entry name" value="FHA_DOMAIN"/>
    <property type="match status" value="1"/>
</dbReference>
<feature type="compositionally biased region" description="Low complexity" evidence="1">
    <location>
        <begin position="353"/>
        <end position="368"/>
    </location>
</feature>
<feature type="compositionally biased region" description="Polar residues" evidence="1">
    <location>
        <begin position="524"/>
        <end position="538"/>
    </location>
</feature>
<feature type="region of interest" description="Disordered" evidence="1">
    <location>
        <begin position="603"/>
        <end position="701"/>
    </location>
</feature>
<feature type="compositionally biased region" description="Low complexity" evidence="1">
    <location>
        <begin position="685"/>
        <end position="701"/>
    </location>
</feature>
<gene>
    <name evidence="3" type="ORF">P43SY_006146</name>
</gene>
<feature type="region of interest" description="Disordered" evidence="1">
    <location>
        <begin position="271"/>
        <end position="402"/>
    </location>
</feature>
<dbReference type="AlphaFoldDB" id="A0AAD5MBI1"/>
<protein>
    <recommendedName>
        <fullName evidence="2">FHA domain-containing protein</fullName>
    </recommendedName>
</protein>
<proteinExistence type="predicted"/>
<feature type="region of interest" description="Disordered" evidence="1">
    <location>
        <begin position="715"/>
        <end position="767"/>
    </location>
</feature>
<feature type="compositionally biased region" description="Polar residues" evidence="1">
    <location>
        <begin position="332"/>
        <end position="342"/>
    </location>
</feature>
<feature type="domain" description="FHA" evidence="2">
    <location>
        <begin position="54"/>
        <end position="105"/>
    </location>
</feature>
<dbReference type="SUPFAM" id="SSF49879">
    <property type="entry name" value="SMAD/FHA domain"/>
    <property type="match status" value="1"/>
</dbReference>
<feature type="compositionally biased region" description="Low complexity" evidence="1">
    <location>
        <begin position="206"/>
        <end position="216"/>
    </location>
</feature>